<dbReference type="InterPro" id="IPR009081">
    <property type="entry name" value="PP-bd_ACP"/>
</dbReference>
<dbReference type="Gene3D" id="3.40.50.980">
    <property type="match status" value="2"/>
</dbReference>
<dbReference type="PROSITE" id="PS50075">
    <property type="entry name" value="CARRIER"/>
    <property type="match status" value="1"/>
</dbReference>
<evidence type="ECO:0000256" key="3">
    <source>
        <dbReference type="ARBA" id="ARBA00022553"/>
    </source>
</evidence>
<dbReference type="InterPro" id="IPR036736">
    <property type="entry name" value="ACP-like_sf"/>
</dbReference>
<dbReference type="SUPFAM" id="SSF52777">
    <property type="entry name" value="CoA-dependent acyltransferases"/>
    <property type="match status" value="6"/>
</dbReference>
<feature type="domain" description="Carrier" evidence="4">
    <location>
        <begin position="1013"/>
        <end position="1087"/>
    </location>
</feature>
<reference evidence="6" key="1">
    <citation type="journal article" date="2019" name="Int. J. Syst. Evol. Microbiol.">
        <title>The Global Catalogue of Microorganisms (GCM) 10K type strain sequencing project: providing services to taxonomists for standard genome sequencing and annotation.</title>
        <authorList>
            <consortium name="The Broad Institute Genomics Platform"/>
            <consortium name="The Broad Institute Genome Sequencing Center for Infectious Disease"/>
            <person name="Wu L."/>
            <person name="Ma J."/>
        </authorList>
    </citation>
    <scope>NUCLEOTIDE SEQUENCE [LARGE SCALE GENOMIC DNA]</scope>
    <source>
        <strain evidence="6">JCM 16373</strain>
    </source>
</reference>
<dbReference type="InterPro" id="IPR000873">
    <property type="entry name" value="AMP-dep_synth/lig_dom"/>
</dbReference>
<comment type="caution">
    <text evidence="5">The sequence shown here is derived from an EMBL/GenBank/DDBJ whole genome shotgun (WGS) entry which is preliminary data.</text>
</comment>
<dbReference type="Gene3D" id="3.30.559.10">
    <property type="entry name" value="Chloramphenicol acetyltransferase-like domain"/>
    <property type="match status" value="3"/>
</dbReference>
<dbReference type="RefSeq" id="WP_344566041.1">
    <property type="nucleotide sequence ID" value="NZ_BAAARJ010000008.1"/>
</dbReference>
<dbReference type="PANTHER" id="PTHR45527:SF1">
    <property type="entry name" value="FATTY ACID SYNTHASE"/>
    <property type="match status" value="1"/>
</dbReference>
<accession>A0ABP6CCJ0</accession>
<dbReference type="SUPFAM" id="SSF47336">
    <property type="entry name" value="ACP-like"/>
    <property type="match status" value="1"/>
</dbReference>
<dbReference type="SUPFAM" id="SSF56801">
    <property type="entry name" value="Acetyl-CoA synthetase-like"/>
    <property type="match status" value="1"/>
</dbReference>
<keyword evidence="2" id="KW-0596">Phosphopantetheine</keyword>
<dbReference type="NCBIfam" id="TIGR01733">
    <property type="entry name" value="AA-adenyl-dom"/>
    <property type="match status" value="1"/>
</dbReference>
<dbReference type="Pfam" id="PF00550">
    <property type="entry name" value="PP-binding"/>
    <property type="match status" value="1"/>
</dbReference>
<dbReference type="InterPro" id="IPR006162">
    <property type="entry name" value="Ppantetheine_attach_site"/>
</dbReference>
<keyword evidence="6" id="KW-1185">Reference proteome</keyword>
<dbReference type="InterPro" id="IPR045851">
    <property type="entry name" value="AMP-bd_C_sf"/>
</dbReference>
<dbReference type="Gene3D" id="2.30.38.10">
    <property type="entry name" value="Luciferase, Domain 3"/>
    <property type="match status" value="1"/>
</dbReference>
<evidence type="ECO:0000256" key="2">
    <source>
        <dbReference type="ARBA" id="ARBA00022450"/>
    </source>
</evidence>
<name>A0ABP6CCJ0_9ACTN</name>
<keyword evidence="3" id="KW-0597">Phosphoprotein</keyword>
<dbReference type="Pfam" id="PF13193">
    <property type="entry name" value="AMP-binding_C"/>
    <property type="match status" value="1"/>
</dbReference>
<evidence type="ECO:0000259" key="4">
    <source>
        <dbReference type="PROSITE" id="PS50075"/>
    </source>
</evidence>
<evidence type="ECO:0000313" key="5">
    <source>
        <dbReference type="EMBL" id="GAA2614013.1"/>
    </source>
</evidence>
<proteinExistence type="predicted"/>
<dbReference type="InterPro" id="IPR001242">
    <property type="entry name" value="Condensation_dom"/>
</dbReference>
<organism evidence="5 6">
    <name type="scientific">Streptomyces axinellae</name>
    <dbReference type="NCBI Taxonomy" id="552788"/>
    <lineage>
        <taxon>Bacteria</taxon>
        <taxon>Bacillati</taxon>
        <taxon>Actinomycetota</taxon>
        <taxon>Actinomycetes</taxon>
        <taxon>Kitasatosporales</taxon>
        <taxon>Streptomycetaceae</taxon>
        <taxon>Streptomyces</taxon>
    </lineage>
</organism>
<dbReference type="InterPro" id="IPR025110">
    <property type="entry name" value="AMP-bd_C"/>
</dbReference>
<dbReference type="PANTHER" id="PTHR45527">
    <property type="entry name" value="NONRIBOSOMAL PEPTIDE SYNTHETASE"/>
    <property type="match status" value="1"/>
</dbReference>
<dbReference type="InterPro" id="IPR010071">
    <property type="entry name" value="AA_adenyl_dom"/>
</dbReference>
<dbReference type="Gene3D" id="3.30.300.30">
    <property type="match status" value="1"/>
</dbReference>
<dbReference type="PROSITE" id="PS00012">
    <property type="entry name" value="PHOSPHOPANTETHEINE"/>
    <property type="match status" value="1"/>
</dbReference>
<dbReference type="Pfam" id="PF00668">
    <property type="entry name" value="Condensation"/>
    <property type="match status" value="3"/>
</dbReference>
<evidence type="ECO:0000256" key="1">
    <source>
        <dbReference type="ARBA" id="ARBA00001957"/>
    </source>
</evidence>
<dbReference type="Proteomes" id="UP001501447">
    <property type="component" value="Unassembled WGS sequence"/>
</dbReference>
<dbReference type="CDD" id="cd19531">
    <property type="entry name" value="LCL_NRPS-like"/>
    <property type="match status" value="1"/>
</dbReference>
<evidence type="ECO:0000313" key="6">
    <source>
        <dbReference type="Proteomes" id="UP001501447"/>
    </source>
</evidence>
<dbReference type="Gene3D" id="3.30.559.30">
    <property type="entry name" value="Nonribosomal peptide synthetase, condensation domain"/>
    <property type="match status" value="3"/>
</dbReference>
<dbReference type="EMBL" id="BAAARJ010000008">
    <property type="protein sequence ID" value="GAA2614013.1"/>
    <property type="molecule type" value="Genomic_DNA"/>
</dbReference>
<sequence>MTAGNQSAARRRELLGLLLRRDGLARDTIGRASRDQPLPLSFAQQRLWVLDRLIGESPVYTAPLAYRIRGPLAVPALRAAFTEVVTRHEALRTRFTAHGTEPVQVIDEPAPVPVALVDLTGHPEAEAEARGLAREEAARPFDLERGPLLRVTLLVMAPDDHVLLLSIHHIAVDSWSLDILFRELRTVYEAHLTGRPWDLPELRVQYADFAAWQRSAATRERFAADLEHWVATMRGAPQIVTLPRDRPRPVVPTYKGAEHLFTVPGEATAALREVAAAEQATLFMVLLAVLDALLARYTGEDDVVVGSPVAGRDLAELEPLIGFFINSVNLRTDLSGDPTFRELIGRVRRTALDAFDHQRLPFDALVERLQPVRQLSVHPLHQISFQVTERNGQSADLLLAQVEGGVGEVAPTLPDVEVTAFPTGTGTNHFDLAMGLAEGPDGLVARLEYSADLYDAETIERFGDSFRTFIQAAVAAPDTPVSELPLLSGRERIRVLEEWNDTARPDADQSCLHDLIAGQARRRPAQIAVRDADRELTYGRLDARANALAHRLRELGAGPERIVAVCAERSVEAVVALVGVMKAGSVVVVLDPEQPESRLRHLLADTGALAVVTQRAGHSGLPRDVVPVVELDPELTVLADLPTTAPVTGVTPDNIAHAVYTSGSTGEPKCVLTPHRGAANLIACDTAEYGLGPGDRLLQKAPFTFDASMWEVIWPLTAGATVVVARPGGQRDPDYLARLVQDEQVTLIHFVPVMLREFLGTPRVAQCTSLRQVHCGGEAITPGLVDRFHEVLPWAELHNQYGPAEVSGQTNFWRLEPGITRVPLGRAAWNTRTYVLDRHGAPVPQGVTGELYLAGTGVARGYHGKPGPTAERFLPDPFGRPGSRMYRTGDLVRWIGDGNLEFVGRADHQVKIRGFRIEPGEVEGHLTAHPEVREAVVVARSGPSGDKRLVAYVVAAEESVTARLRAHLSERVPEYMVPSMIVRLDALPLNRNGKVDQRALPEPAVTARDALVRPRTREERLFADIWCAVLGLTEVGADENFFALGGDSLRAIEVATRAGEAGYRITPNQLFQHQILADLAAEANLSEAGPAPVAEQEEITGRSPLTPIQRAFFADGDPERDHLTQYTVLELAPDLEPDTVDIALDTLVAHHDQLRAAFTRNSGGWVQEIRPHKPCRRIEHLAPDAGVEAALRHAVEGFALGDGVVLRAALTGRTLVLAVHHLCVDVVSWRVLLEDLGTLCQGGDLPAKTTSFRTWANRLHERACGPELTREAERWRALLPGVSRPLPRDRGEPGAGGTREAMAIVEAALSEEDTRALLTEVPAAFRAEAKDTVLAALAMALRRWTGSPDVLVDVEGHGREPLFPDADLTRTVGWFTSVHPVAVRVADPDDVVGCLAAVRETVAAVPGRGIGYGLLSHPGAGGPPAGLARAEVQLNYLGRTDDTTCAHGRFTPVGDPVRALGAGSRPRPYPVEVVARVADGRLRVAVSYDTGAFEATSMEAVAAGVVTALSEIAEAATRPDTGFRIGADFPLAGLSTAELARQLGPCRGVEDICPLSPVQEGILFHTLQADDARLYTTRLSWQAGDLDPDAFAQAWQEAASRVPVLRTRVMWRLVDRPLQVVLDRVRFPVARLDWSARPAAERDRALDELLTSGRGFDLEQGPLVRVTLIDEGADGWRVLMEAHHLVIDGWSSAILVDDVLALYRAIRDDAPARRPARRPFRDHLAWLAARDRAPDQEFWTRYLAGFTRPTPLPPGRETGRPGEHELHDVGLPEGLGERLDAFVRAARLTRNTVFQAAWGLVLACHARTDDVVFGATVSGRSGLAGIEQMIGMFINTLPLRVRIGSASALDSWLRDIQEARGRMPSEHTPLTTVARCAEVSRRTPLFSTVVVFENYPVADEVRAALRGGGRPGALRVADSNNYPLTLIVEDGPQPAVRLMFDNGRFDSGQVDRVGRGLAAALTAITDPACTSLADVMTHIDATRAS</sequence>
<comment type="cofactor">
    <cofactor evidence="1">
        <name>pantetheine 4'-phosphate</name>
        <dbReference type="ChEBI" id="CHEBI:47942"/>
    </cofactor>
</comment>
<gene>
    <name evidence="5" type="ORF">GCM10009863_29680</name>
</gene>
<dbReference type="Gene3D" id="1.10.1200.10">
    <property type="entry name" value="ACP-like"/>
    <property type="match status" value="1"/>
</dbReference>
<dbReference type="CDD" id="cd17646">
    <property type="entry name" value="A_NRPS_AB3403-like"/>
    <property type="match status" value="1"/>
</dbReference>
<protein>
    <recommendedName>
        <fullName evidence="4">Carrier domain-containing protein</fullName>
    </recommendedName>
</protein>
<dbReference type="Pfam" id="PF00501">
    <property type="entry name" value="AMP-binding"/>
    <property type="match status" value="1"/>
</dbReference>
<dbReference type="InterPro" id="IPR023213">
    <property type="entry name" value="CAT-like_dom_sf"/>
</dbReference>